<sequence length="122" mass="14876">MTSRDVFSPSRPRLLRRREVLWTLEHAGWLTKQGEYIKTWRRHWFILKQGKVFWFKESTVTRASRPRVIIPVANYLTVKDADDVLHRQYAFELSTQLRRCTSSPIRRRRRRRRRRIGSIRLG</sequence>
<dbReference type="Proteomes" id="UP000653305">
    <property type="component" value="Unassembled WGS sequence"/>
</dbReference>
<dbReference type="InterPro" id="IPR011993">
    <property type="entry name" value="PH-like_dom_sf"/>
</dbReference>
<dbReference type="Gene3D" id="2.30.29.30">
    <property type="entry name" value="Pleckstrin-homology domain (PH domain)/Phosphotyrosine-binding domain (PTB)"/>
    <property type="match status" value="1"/>
</dbReference>
<protein>
    <submittedName>
        <fullName evidence="2">Pleckstrin homology domain-containing protein 1</fullName>
    </submittedName>
</protein>
<gene>
    <name evidence="2" type="ORF">PHJA_002131500</name>
</gene>
<dbReference type="AlphaFoldDB" id="A0A830CUJ7"/>
<evidence type="ECO:0000313" key="3">
    <source>
        <dbReference type="Proteomes" id="UP000653305"/>
    </source>
</evidence>
<accession>A0A830CUJ7</accession>
<keyword evidence="3" id="KW-1185">Reference proteome</keyword>
<dbReference type="EMBL" id="BMAC01000593">
    <property type="protein sequence ID" value="GFP99874.1"/>
    <property type="molecule type" value="Genomic_DNA"/>
</dbReference>
<dbReference type="PANTHER" id="PTHR14336">
    <property type="entry name" value="TANDEM PH DOMAIN CONTAINING PROTEIN"/>
    <property type="match status" value="1"/>
</dbReference>
<dbReference type="FunFam" id="2.30.29.30:FF:000286">
    <property type="entry name" value="PH-protein kinase domain containing protein"/>
    <property type="match status" value="1"/>
</dbReference>
<dbReference type="OrthoDB" id="185175at2759"/>
<dbReference type="PROSITE" id="PS50003">
    <property type="entry name" value="PH_DOMAIN"/>
    <property type="match status" value="1"/>
</dbReference>
<evidence type="ECO:0000313" key="2">
    <source>
        <dbReference type="EMBL" id="GFP99874.1"/>
    </source>
</evidence>
<evidence type="ECO:0000259" key="1">
    <source>
        <dbReference type="PROSITE" id="PS50003"/>
    </source>
</evidence>
<organism evidence="2 3">
    <name type="scientific">Phtheirospermum japonicum</name>
    <dbReference type="NCBI Taxonomy" id="374723"/>
    <lineage>
        <taxon>Eukaryota</taxon>
        <taxon>Viridiplantae</taxon>
        <taxon>Streptophyta</taxon>
        <taxon>Embryophyta</taxon>
        <taxon>Tracheophyta</taxon>
        <taxon>Spermatophyta</taxon>
        <taxon>Magnoliopsida</taxon>
        <taxon>eudicotyledons</taxon>
        <taxon>Gunneridae</taxon>
        <taxon>Pentapetalae</taxon>
        <taxon>asterids</taxon>
        <taxon>lamiids</taxon>
        <taxon>Lamiales</taxon>
        <taxon>Orobanchaceae</taxon>
        <taxon>Orobanchaceae incertae sedis</taxon>
        <taxon>Phtheirospermum</taxon>
    </lineage>
</organism>
<dbReference type="InterPro" id="IPR051707">
    <property type="entry name" value="PI-Interact_SigTrans_Reg"/>
</dbReference>
<dbReference type="SUPFAM" id="SSF50729">
    <property type="entry name" value="PH domain-like"/>
    <property type="match status" value="1"/>
</dbReference>
<dbReference type="PANTHER" id="PTHR14336:SF20">
    <property type="entry name" value="PLECKSTRIN-LIKE (PH) DOMAIN PROTEIN"/>
    <property type="match status" value="1"/>
</dbReference>
<feature type="domain" description="PH" evidence="1">
    <location>
        <begin position="23"/>
        <end position="122"/>
    </location>
</feature>
<dbReference type="Pfam" id="PF00169">
    <property type="entry name" value="PH"/>
    <property type="match status" value="1"/>
</dbReference>
<comment type="caution">
    <text evidence="2">The sequence shown here is derived from an EMBL/GenBank/DDBJ whole genome shotgun (WGS) entry which is preliminary data.</text>
</comment>
<reference evidence="2" key="1">
    <citation type="submission" date="2020-07" db="EMBL/GenBank/DDBJ databases">
        <title>Ethylene signaling mediates host invasion by parasitic plants.</title>
        <authorList>
            <person name="Yoshida S."/>
        </authorList>
    </citation>
    <scope>NUCLEOTIDE SEQUENCE</scope>
    <source>
        <strain evidence="2">Okayama</strain>
    </source>
</reference>
<dbReference type="InterPro" id="IPR001849">
    <property type="entry name" value="PH_domain"/>
</dbReference>
<proteinExistence type="predicted"/>
<name>A0A830CUJ7_9LAMI</name>